<dbReference type="SUPFAM" id="SSF51621">
    <property type="entry name" value="Phosphoenolpyruvate/pyruvate domain"/>
    <property type="match status" value="1"/>
</dbReference>
<dbReference type="InterPro" id="IPR015793">
    <property type="entry name" value="Pyrv_Knase_brl"/>
</dbReference>
<keyword evidence="10" id="KW-0324">Glycolysis</keyword>
<evidence type="ECO:0000256" key="1">
    <source>
        <dbReference type="ARBA" id="ARBA00004997"/>
    </source>
</evidence>
<dbReference type="SUPFAM" id="SSF50800">
    <property type="entry name" value="PK beta-barrel domain-like"/>
    <property type="match status" value="1"/>
</dbReference>
<evidence type="ECO:0000313" key="13">
    <source>
        <dbReference type="EMBL" id="KPC54270.1"/>
    </source>
</evidence>
<keyword evidence="11 13" id="KW-0670">Pyruvate</keyword>
<protein>
    <recommendedName>
        <fullName evidence="3">pyruvate kinase</fullName>
        <ecNumber evidence="3">2.7.1.40</ecNumber>
    </recommendedName>
</protein>
<evidence type="ECO:0000256" key="9">
    <source>
        <dbReference type="ARBA" id="ARBA00022842"/>
    </source>
</evidence>
<evidence type="ECO:0000313" key="14">
    <source>
        <dbReference type="Proteomes" id="UP000037939"/>
    </source>
</evidence>
<dbReference type="OrthoDB" id="9812123at2"/>
<dbReference type="InterPro" id="IPR001697">
    <property type="entry name" value="Pyr_Knase"/>
</dbReference>
<dbReference type="Pfam" id="PF00224">
    <property type="entry name" value="PK"/>
    <property type="match status" value="1"/>
</dbReference>
<dbReference type="InterPro" id="IPR015806">
    <property type="entry name" value="Pyrv_Knase_insert_dom_sf"/>
</dbReference>
<dbReference type="InterPro" id="IPR011037">
    <property type="entry name" value="Pyrv_Knase-like_insert_dom_sf"/>
</dbReference>
<dbReference type="Proteomes" id="UP000037939">
    <property type="component" value="Unassembled WGS sequence"/>
</dbReference>
<keyword evidence="5" id="KW-0479">Metal-binding</keyword>
<dbReference type="PATRIC" id="fig|857265.3.peg.1325"/>
<evidence type="ECO:0000256" key="4">
    <source>
        <dbReference type="ARBA" id="ARBA00022679"/>
    </source>
</evidence>
<keyword evidence="4 13" id="KW-0808">Transferase</keyword>
<dbReference type="STRING" id="857265.WG78_06460"/>
<keyword evidence="6" id="KW-0547">Nucleotide-binding</keyword>
<evidence type="ECO:0000256" key="2">
    <source>
        <dbReference type="ARBA" id="ARBA00008663"/>
    </source>
</evidence>
<reference evidence="13 14" key="1">
    <citation type="submission" date="2015-07" db="EMBL/GenBank/DDBJ databases">
        <title>Draft genome sequence of the Amantichitinum ursilacus IGB-41, a new chitin-degrading bacterium.</title>
        <authorList>
            <person name="Kirstahler P."/>
            <person name="Guenther M."/>
            <person name="Grumaz C."/>
            <person name="Rupp S."/>
            <person name="Zibek S."/>
            <person name="Sohn K."/>
        </authorList>
    </citation>
    <scope>NUCLEOTIDE SEQUENCE [LARGE SCALE GENOMIC DNA]</scope>
    <source>
        <strain evidence="13 14">IGB-41</strain>
    </source>
</reference>
<gene>
    <name evidence="13" type="primary">pyk</name>
    <name evidence="13" type="ORF">WG78_06460</name>
</gene>
<evidence type="ECO:0000256" key="6">
    <source>
        <dbReference type="ARBA" id="ARBA00022741"/>
    </source>
</evidence>
<feature type="domain" description="Pyruvate kinase barrel" evidence="12">
    <location>
        <begin position="344"/>
        <end position="557"/>
    </location>
</feature>
<dbReference type="UniPathway" id="UPA00109">
    <property type="reaction ID" value="UER00188"/>
</dbReference>
<evidence type="ECO:0000256" key="11">
    <source>
        <dbReference type="ARBA" id="ARBA00023317"/>
    </source>
</evidence>
<sequence>MSRHHAVHQALEQLAYLQRALRQAEDPAQLQPLAEANRVSGRNLLHFLALQQHAPADLQPMLHTLGLRGIASGNIAASVARAIDWLSTPQFDPDPLDDHAGLRLRRAEHLFGARRGCARTMVTLPDNAARSPDLLDALLLQDMAVARINCAKGNAAQWHDNAVAVQNAAERTGKPCKRSFELAGPKLRIGDITPRAAVVKWKPERNDAGLILNPVQVQFYITGETAPAKADFAVPIDEAILREAQAGDTLRVKDVRGKRRDLHIGALKDRVLICEAEDTAYVSPGTPVQLRRGAHVICRGHVGDLPQRPGYVALAPGDTLVLMHGSTRGQPAVRRPDGSMAAAILSCALEDVFVHVQRGQRIRFDDGKVEGVIEQADAHRLDIRITQAEGGRVKLKGGRGINLPDTQLPLAALTEADTVALAEVLPDADLLAVSFVQTPADVEQIVELLTQHDASHVGLILKLETASVVRQLPQVLLAALRHPHVAVMIARGDLAAEMGFAALAATQQHILQLCEVAHLPVIWATQVLETMAKKGVPSRAEVSDVVLAGQADCVMLNKGPYIVETLRFLDDLLARNVQTTPSA</sequence>
<dbReference type="InterPro" id="IPR040442">
    <property type="entry name" value="Pyrv_kinase-like_dom_sf"/>
</dbReference>
<dbReference type="PANTHER" id="PTHR11817">
    <property type="entry name" value="PYRUVATE KINASE"/>
    <property type="match status" value="1"/>
</dbReference>
<organism evidence="13 14">
    <name type="scientific">Amantichitinum ursilacus</name>
    <dbReference type="NCBI Taxonomy" id="857265"/>
    <lineage>
        <taxon>Bacteria</taxon>
        <taxon>Pseudomonadati</taxon>
        <taxon>Pseudomonadota</taxon>
        <taxon>Betaproteobacteria</taxon>
        <taxon>Neisseriales</taxon>
        <taxon>Chitinibacteraceae</taxon>
        <taxon>Amantichitinum</taxon>
    </lineage>
</organism>
<evidence type="ECO:0000256" key="5">
    <source>
        <dbReference type="ARBA" id="ARBA00022723"/>
    </source>
</evidence>
<accession>A0A0N1JTE5</accession>
<dbReference type="GO" id="GO:0030955">
    <property type="term" value="F:potassium ion binding"/>
    <property type="evidence" value="ECO:0007669"/>
    <property type="project" value="InterPro"/>
</dbReference>
<evidence type="ECO:0000256" key="10">
    <source>
        <dbReference type="ARBA" id="ARBA00023152"/>
    </source>
</evidence>
<name>A0A0N1JTE5_9NEIS</name>
<dbReference type="GO" id="GO:0004743">
    <property type="term" value="F:pyruvate kinase activity"/>
    <property type="evidence" value="ECO:0007669"/>
    <property type="project" value="UniProtKB-EC"/>
</dbReference>
<evidence type="ECO:0000256" key="7">
    <source>
        <dbReference type="ARBA" id="ARBA00022777"/>
    </source>
</evidence>
<evidence type="ECO:0000256" key="3">
    <source>
        <dbReference type="ARBA" id="ARBA00012142"/>
    </source>
</evidence>
<keyword evidence="7 13" id="KW-0418">Kinase</keyword>
<comment type="caution">
    <text evidence="13">The sequence shown here is derived from an EMBL/GenBank/DDBJ whole genome shotgun (WGS) entry which is preliminary data.</text>
</comment>
<dbReference type="AlphaFoldDB" id="A0A0N1JTE5"/>
<dbReference type="InterPro" id="IPR015813">
    <property type="entry name" value="Pyrv/PenolPyrv_kinase-like_dom"/>
</dbReference>
<dbReference type="RefSeq" id="WP_053936957.1">
    <property type="nucleotide sequence ID" value="NZ_LAQT01000003.1"/>
</dbReference>
<keyword evidence="9" id="KW-0460">Magnesium</keyword>
<keyword evidence="14" id="KW-1185">Reference proteome</keyword>
<dbReference type="Gene3D" id="3.20.20.60">
    <property type="entry name" value="Phosphoenolpyruvate-binding domains"/>
    <property type="match status" value="2"/>
</dbReference>
<dbReference type="EMBL" id="LAQT01000003">
    <property type="protein sequence ID" value="KPC54270.1"/>
    <property type="molecule type" value="Genomic_DNA"/>
</dbReference>
<dbReference type="GO" id="GO:0016301">
    <property type="term" value="F:kinase activity"/>
    <property type="evidence" value="ECO:0007669"/>
    <property type="project" value="UniProtKB-KW"/>
</dbReference>
<evidence type="ECO:0000259" key="12">
    <source>
        <dbReference type="Pfam" id="PF00224"/>
    </source>
</evidence>
<keyword evidence="8" id="KW-0067">ATP-binding</keyword>
<proteinExistence type="inferred from homology"/>
<dbReference type="GO" id="GO:0000287">
    <property type="term" value="F:magnesium ion binding"/>
    <property type="evidence" value="ECO:0007669"/>
    <property type="project" value="InterPro"/>
</dbReference>
<comment type="pathway">
    <text evidence="1">Carbohydrate degradation; glycolysis; pyruvate from D-glyceraldehyde 3-phosphate: step 5/5.</text>
</comment>
<dbReference type="EC" id="2.7.1.40" evidence="3"/>
<evidence type="ECO:0000256" key="8">
    <source>
        <dbReference type="ARBA" id="ARBA00022840"/>
    </source>
</evidence>
<comment type="similarity">
    <text evidence="2">Belongs to the pyruvate kinase family.</text>
</comment>
<dbReference type="GO" id="GO:0005524">
    <property type="term" value="F:ATP binding"/>
    <property type="evidence" value="ECO:0007669"/>
    <property type="project" value="UniProtKB-KW"/>
</dbReference>
<dbReference type="Gene3D" id="2.40.33.10">
    <property type="entry name" value="PK beta-barrel domain-like"/>
    <property type="match status" value="2"/>
</dbReference>